<dbReference type="PANTHER" id="PTHR31232:SF43">
    <property type="entry name" value="S-PROTEIN HOMOLOG 29-RELATED"/>
    <property type="match status" value="1"/>
</dbReference>
<dbReference type="Pfam" id="PF05938">
    <property type="entry name" value="Self-incomp_S1"/>
    <property type="match status" value="1"/>
</dbReference>
<dbReference type="GO" id="GO:0005576">
    <property type="term" value="C:extracellular region"/>
    <property type="evidence" value="ECO:0007669"/>
    <property type="project" value="UniProtKB-SubCell"/>
</dbReference>
<evidence type="ECO:0000256" key="1">
    <source>
        <dbReference type="ARBA" id="ARBA00004613"/>
    </source>
</evidence>
<organism evidence="7 8">
    <name type="scientific">Pyrus ussuriensis x Pyrus communis</name>
    <dbReference type="NCBI Taxonomy" id="2448454"/>
    <lineage>
        <taxon>Eukaryota</taxon>
        <taxon>Viridiplantae</taxon>
        <taxon>Streptophyta</taxon>
        <taxon>Embryophyta</taxon>
        <taxon>Tracheophyta</taxon>
        <taxon>Spermatophyta</taxon>
        <taxon>Magnoliopsida</taxon>
        <taxon>eudicotyledons</taxon>
        <taxon>Gunneridae</taxon>
        <taxon>Pentapetalae</taxon>
        <taxon>rosids</taxon>
        <taxon>fabids</taxon>
        <taxon>Rosales</taxon>
        <taxon>Rosaceae</taxon>
        <taxon>Amygdaloideae</taxon>
        <taxon>Maleae</taxon>
        <taxon>Pyrus</taxon>
    </lineage>
</organism>
<keyword evidence="5" id="KW-0732">Signal</keyword>
<dbReference type="PANTHER" id="PTHR31232">
    <property type="match status" value="1"/>
</dbReference>
<dbReference type="OrthoDB" id="1096418at2759"/>
<dbReference type="AlphaFoldDB" id="A0A5N5GAZ0"/>
<name>A0A5N5GAZ0_9ROSA</name>
<evidence type="ECO:0000256" key="5">
    <source>
        <dbReference type="ARBA" id="ARBA00022729"/>
    </source>
</evidence>
<protein>
    <recommendedName>
        <fullName evidence="6">S-protein homolog</fullName>
    </recommendedName>
</protein>
<keyword evidence="4 6" id="KW-0964">Secreted</keyword>
<evidence type="ECO:0000256" key="4">
    <source>
        <dbReference type="ARBA" id="ARBA00022525"/>
    </source>
</evidence>
<gene>
    <name evidence="7" type="ORF">D8674_034925</name>
</gene>
<dbReference type="GO" id="GO:0060320">
    <property type="term" value="P:rejection of self pollen"/>
    <property type="evidence" value="ECO:0007669"/>
    <property type="project" value="UniProtKB-KW"/>
</dbReference>
<evidence type="ECO:0000256" key="3">
    <source>
        <dbReference type="ARBA" id="ARBA00022471"/>
    </source>
</evidence>
<comment type="subcellular location">
    <subcellularLocation>
        <location evidence="1 6">Secreted</location>
    </subcellularLocation>
</comment>
<keyword evidence="8" id="KW-1185">Reference proteome</keyword>
<evidence type="ECO:0000256" key="2">
    <source>
        <dbReference type="ARBA" id="ARBA00005581"/>
    </source>
</evidence>
<comment type="similarity">
    <text evidence="2 6">Belongs to the plant self-incompatibility (S1) protein family.</text>
</comment>
<evidence type="ECO:0000256" key="6">
    <source>
        <dbReference type="RuleBase" id="RU367044"/>
    </source>
</evidence>
<dbReference type="Proteomes" id="UP000327157">
    <property type="component" value="Chromosome 9"/>
</dbReference>
<proteinExistence type="inferred from homology"/>
<sequence length="134" mass="15761">MMLFVLPVDMFSFQRSKYVAITNGIVNMNLSVHCKSKDDDLGVQVLPTNQTFEFTFWTNILGSTRFWCSFSWADQFKYLDIFVQRRDAVECNHCSWSINPAGPCSYFYIITRRQEDVMHHLVEYLHTERGVLQS</sequence>
<reference evidence="7 8" key="1">
    <citation type="submission" date="2019-09" db="EMBL/GenBank/DDBJ databases">
        <authorList>
            <person name="Ou C."/>
        </authorList>
    </citation>
    <scope>NUCLEOTIDE SEQUENCE [LARGE SCALE GENOMIC DNA]</scope>
    <source>
        <strain evidence="7">S2</strain>
        <tissue evidence="7">Leaf</tissue>
    </source>
</reference>
<keyword evidence="3 6" id="KW-0713">Self-incompatibility</keyword>
<dbReference type="EMBL" id="SMOL01000458">
    <property type="protein sequence ID" value="KAB2612609.1"/>
    <property type="molecule type" value="Genomic_DNA"/>
</dbReference>
<reference evidence="8" key="2">
    <citation type="submission" date="2019-10" db="EMBL/GenBank/DDBJ databases">
        <title>A de novo genome assembly of a pear dwarfing rootstock.</title>
        <authorList>
            <person name="Wang F."/>
            <person name="Wang J."/>
            <person name="Li S."/>
            <person name="Zhang Y."/>
            <person name="Fang M."/>
            <person name="Ma L."/>
            <person name="Zhao Y."/>
            <person name="Jiang S."/>
        </authorList>
    </citation>
    <scope>NUCLEOTIDE SEQUENCE [LARGE SCALE GENOMIC DNA]</scope>
</reference>
<dbReference type="InterPro" id="IPR010264">
    <property type="entry name" value="Self-incomp_S1"/>
</dbReference>
<evidence type="ECO:0000313" key="8">
    <source>
        <dbReference type="Proteomes" id="UP000327157"/>
    </source>
</evidence>
<accession>A0A5N5GAZ0</accession>
<reference evidence="7 8" key="3">
    <citation type="submission" date="2019-11" db="EMBL/GenBank/DDBJ databases">
        <title>A de novo genome assembly of a pear dwarfing rootstock.</title>
        <authorList>
            <person name="Wang F."/>
            <person name="Wang J."/>
            <person name="Li S."/>
            <person name="Zhang Y."/>
            <person name="Fang M."/>
            <person name="Ma L."/>
            <person name="Zhao Y."/>
            <person name="Jiang S."/>
        </authorList>
    </citation>
    <scope>NUCLEOTIDE SEQUENCE [LARGE SCALE GENOMIC DNA]</scope>
    <source>
        <strain evidence="7">S2</strain>
        <tissue evidence="7">Leaf</tissue>
    </source>
</reference>
<evidence type="ECO:0000313" key="7">
    <source>
        <dbReference type="EMBL" id="KAB2612609.1"/>
    </source>
</evidence>
<comment type="caution">
    <text evidence="7">The sequence shown here is derived from an EMBL/GenBank/DDBJ whole genome shotgun (WGS) entry which is preliminary data.</text>
</comment>